<accession>A0A7V8NT13</accession>
<sequence length="92" mass="9845">MRIKFFLALLLMVLLVAGGFWYSGSGIKLTDKDVLLVGDFENSTGDAVFDGSLREAVSIGLAQSPLLNLVSAEKVAEAMRSRSLAANTPVDR</sequence>
<dbReference type="AlphaFoldDB" id="A0A7V8NT13"/>
<feature type="non-terminal residue" evidence="1">
    <location>
        <position position="92"/>
    </location>
</feature>
<keyword evidence="2" id="KW-1185">Reference proteome</keyword>
<organism evidence="1 2">
    <name type="scientific">Candidatus Acidiferrum panamense</name>
    <dbReference type="NCBI Taxonomy" id="2741543"/>
    <lineage>
        <taxon>Bacteria</taxon>
        <taxon>Pseudomonadati</taxon>
        <taxon>Acidobacteriota</taxon>
        <taxon>Terriglobia</taxon>
        <taxon>Candidatus Acidiferrales</taxon>
        <taxon>Candidatus Acidiferrum</taxon>
    </lineage>
</organism>
<proteinExistence type="predicted"/>
<evidence type="ECO:0000313" key="1">
    <source>
        <dbReference type="EMBL" id="MBA0086979.1"/>
    </source>
</evidence>
<protein>
    <submittedName>
        <fullName evidence="1">Uncharacterized protein</fullName>
    </submittedName>
</protein>
<gene>
    <name evidence="1" type="ORF">HRJ53_18510</name>
</gene>
<name>A0A7V8NT13_9BACT</name>
<comment type="caution">
    <text evidence="1">The sequence shown here is derived from an EMBL/GenBank/DDBJ whole genome shotgun (WGS) entry which is preliminary data.</text>
</comment>
<dbReference type="EMBL" id="JACDQQ010001769">
    <property type="protein sequence ID" value="MBA0086979.1"/>
    <property type="molecule type" value="Genomic_DNA"/>
</dbReference>
<evidence type="ECO:0000313" key="2">
    <source>
        <dbReference type="Proteomes" id="UP000567293"/>
    </source>
</evidence>
<dbReference type="Proteomes" id="UP000567293">
    <property type="component" value="Unassembled WGS sequence"/>
</dbReference>
<reference evidence="1" key="1">
    <citation type="submission" date="2020-06" db="EMBL/GenBank/DDBJ databases">
        <title>Legume-microbial interactions unlock mineral nutrients during tropical forest succession.</title>
        <authorList>
            <person name="Epihov D.Z."/>
        </authorList>
    </citation>
    <scope>NUCLEOTIDE SEQUENCE [LARGE SCALE GENOMIC DNA]</scope>
    <source>
        <strain evidence="1">Pan2503</strain>
    </source>
</reference>